<proteinExistence type="predicted"/>
<dbReference type="Proteomes" id="UP001162131">
    <property type="component" value="Unassembled WGS sequence"/>
</dbReference>
<protein>
    <submittedName>
        <fullName evidence="1">Uncharacterized protein</fullName>
    </submittedName>
</protein>
<reference evidence="1" key="1">
    <citation type="submission" date="2021-09" db="EMBL/GenBank/DDBJ databases">
        <authorList>
            <consortium name="AG Swart"/>
            <person name="Singh M."/>
            <person name="Singh A."/>
            <person name="Seah K."/>
            <person name="Emmerich C."/>
        </authorList>
    </citation>
    <scope>NUCLEOTIDE SEQUENCE</scope>
    <source>
        <strain evidence="1">ATCC30299</strain>
    </source>
</reference>
<sequence>MLYPKSFWWQKFSYHLSISPQHLGSTLCIQIPLIGNNFPPIFISGSTTIQFFIPLDFSPLLSKYSTQKL</sequence>
<accession>A0AAU9J415</accession>
<gene>
    <name evidence="1" type="ORF">BSTOLATCC_MIC29828</name>
</gene>
<name>A0AAU9J415_9CILI</name>
<evidence type="ECO:0000313" key="2">
    <source>
        <dbReference type="Proteomes" id="UP001162131"/>
    </source>
</evidence>
<organism evidence="1 2">
    <name type="scientific">Blepharisma stoltei</name>
    <dbReference type="NCBI Taxonomy" id="1481888"/>
    <lineage>
        <taxon>Eukaryota</taxon>
        <taxon>Sar</taxon>
        <taxon>Alveolata</taxon>
        <taxon>Ciliophora</taxon>
        <taxon>Postciliodesmatophora</taxon>
        <taxon>Heterotrichea</taxon>
        <taxon>Heterotrichida</taxon>
        <taxon>Blepharismidae</taxon>
        <taxon>Blepharisma</taxon>
    </lineage>
</organism>
<dbReference type="EMBL" id="CAJZBQ010000029">
    <property type="protein sequence ID" value="CAG9321924.1"/>
    <property type="molecule type" value="Genomic_DNA"/>
</dbReference>
<evidence type="ECO:0000313" key="1">
    <source>
        <dbReference type="EMBL" id="CAG9321924.1"/>
    </source>
</evidence>
<dbReference type="AlphaFoldDB" id="A0AAU9J415"/>
<comment type="caution">
    <text evidence="1">The sequence shown here is derived from an EMBL/GenBank/DDBJ whole genome shotgun (WGS) entry which is preliminary data.</text>
</comment>
<keyword evidence="2" id="KW-1185">Reference proteome</keyword>